<gene>
    <name evidence="2" type="ORF">R3Q59_01395</name>
</gene>
<organism evidence="2 3">
    <name type="scientific">Rhodococcus jostii</name>
    <dbReference type="NCBI Taxonomy" id="132919"/>
    <lineage>
        <taxon>Bacteria</taxon>
        <taxon>Bacillati</taxon>
        <taxon>Actinomycetota</taxon>
        <taxon>Actinomycetes</taxon>
        <taxon>Mycobacteriales</taxon>
        <taxon>Nocardiaceae</taxon>
        <taxon>Rhodococcus</taxon>
    </lineage>
</organism>
<feature type="compositionally biased region" description="Polar residues" evidence="1">
    <location>
        <begin position="9"/>
        <end position="25"/>
    </location>
</feature>
<protein>
    <submittedName>
        <fullName evidence="2">Uncharacterized protein</fullName>
    </submittedName>
</protein>
<evidence type="ECO:0000256" key="1">
    <source>
        <dbReference type="SAM" id="MobiDB-lite"/>
    </source>
</evidence>
<dbReference type="EMBL" id="JAWLKA010000001">
    <property type="protein sequence ID" value="MDV6279170.1"/>
    <property type="molecule type" value="Genomic_DNA"/>
</dbReference>
<feature type="region of interest" description="Disordered" evidence="1">
    <location>
        <begin position="1"/>
        <end position="25"/>
    </location>
</feature>
<comment type="caution">
    <text evidence="2">The sequence shown here is derived from an EMBL/GenBank/DDBJ whole genome shotgun (WGS) entry which is preliminary data.</text>
</comment>
<evidence type="ECO:0000313" key="3">
    <source>
        <dbReference type="Proteomes" id="UP001185737"/>
    </source>
</evidence>
<name>A0ABU4C6K8_RHOJO</name>
<proteinExistence type="predicted"/>
<keyword evidence="3" id="KW-1185">Reference proteome</keyword>
<reference evidence="2 3" key="1">
    <citation type="submission" date="2023-10" db="EMBL/GenBank/DDBJ databases">
        <title>Development of a sustainable strategy for remediation of hydrocarbon-contaminated territories based on the waste exchange concept.</title>
        <authorList>
            <person name="Krivoruchko A."/>
        </authorList>
    </citation>
    <scope>NUCLEOTIDE SEQUENCE [LARGE SCALE GENOMIC DNA]</scope>
    <source>
        <strain evidence="2 3">IEGM 60</strain>
    </source>
</reference>
<accession>A0ABU4C6K8</accession>
<dbReference type="Proteomes" id="UP001185737">
    <property type="component" value="Unassembled WGS sequence"/>
</dbReference>
<evidence type="ECO:0000313" key="2">
    <source>
        <dbReference type="EMBL" id="MDV6279170.1"/>
    </source>
</evidence>
<sequence length="109" mass="11216">MPVSAHSAAISSKRSTSDGSSQSTPTLFQETDVLFLLDDLLAQSGEFVALGRGQRRVLLGGGGLGAAAFVGDPRPEQALVQAEITGDGGNGPARIDHSMGRLDLVLGRI</sequence>